<organism evidence="5">
    <name type="scientific">hydrothermal vent metagenome</name>
    <dbReference type="NCBI Taxonomy" id="652676"/>
    <lineage>
        <taxon>unclassified sequences</taxon>
        <taxon>metagenomes</taxon>
        <taxon>ecological metagenomes</taxon>
    </lineage>
</organism>
<dbReference type="EC" id="1.5.1.2" evidence="5"/>
<dbReference type="Gene3D" id="1.10.3730.10">
    <property type="entry name" value="ProC C-terminal domain-like"/>
    <property type="match status" value="1"/>
</dbReference>
<evidence type="ECO:0000256" key="2">
    <source>
        <dbReference type="ARBA" id="ARBA00022857"/>
    </source>
</evidence>
<dbReference type="PANTHER" id="PTHR11645:SF0">
    <property type="entry name" value="PYRROLINE-5-CARBOXYLATE REDUCTASE 3"/>
    <property type="match status" value="1"/>
</dbReference>
<dbReference type="SUPFAM" id="SSF48179">
    <property type="entry name" value="6-phosphogluconate dehydrogenase C-terminal domain-like"/>
    <property type="match status" value="1"/>
</dbReference>
<dbReference type="GO" id="GO:0004735">
    <property type="term" value="F:pyrroline-5-carboxylate reductase activity"/>
    <property type="evidence" value="ECO:0007669"/>
    <property type="project" value="UniProtKB-EC"/>
</dbReference>
<dbReference type="FunFam" id="1.10.3730.10:FF:000001">
    <property type="entry name" value="Pyrroline-5-carboxylate reductase"/>
    <property type="match status" value="1"/>
</dbReference>
<dbReference type="InterPro" id="IPR029036">
    <property type="entry name" value="P5CR_dimer"/>
</dbReference>
<gene>
    <name evidence="5" type="ORF">MNBD_DELTA03-737</name>
</gene>
<keyword evidence="3 5" id="KW-0560">Oxidoreductase</keyword>
<comment type="similarity">
    <text evidence="1">Belongs to the pyrroline-5-carboxylate reductase family.</text>
</comment>
<dbReference type="Pfam" id="PF14748">
    <property type="entry name" value="P5CR_dimer"/>
    <property type="match status" value="1"/>
</dbReference>
<dbReference type="PANTHER" id="PTHR11645">
    <property type="entry name" value="PYRROLINE-5-CARBOXYLATE REDUCTASE"/>
    <property type="match status" value="1"/>
</dbReference>
<sequence>DGGCRVIRVMPNTPALVQEGAAALSPGRGATDEDMAKARAIFEAVGQAVILPESYLDAVTGLSGSGPAYVFTFIEALIDAGLKVGLPRDAAQTLVLQTILGSVKLSMESGKHPAELRAMVTSPGGTTIAGLHEMARAGFQGIIMDTVEAATRRSTELGKS</sequence>
<proteinExistence type="inferred from homology"/>
<name>A0A3B0VQU2_9ZZZZ</name>
<dbReference type="GO" id="GO:0055129">
    <property type="term" value="P:L-proline biosynthetic process"/>
    <property type="evidence" value="ECO:0007669"/>
    <property type="project" value="TreeGrafter"/>
</dbReference>
<evidence type="ECO:0000259" key="4">
    <source>
        <dbReference type="Pfam" id="PF14748"/>
    </source>
</evidence>
<dbReference type="SUPFAM" id="SSF51735">
    <property type="entry name" value="NAD(P)-binding Rossmann-fold domains"/>
    <property type="match status" value="1"/>
</dbReference>
<accession>A0A3B0VQU2</accession>
<dbReference type="EMBL" id="UOEX01000277">
    <property type="protein sequence ID" value="VAW39249.1"/>
    <property type="molecule type" value="Genomic_DNA"/>
</dbReference>
<keyword evidence="2" id="KW-0521">NADP</keyword>
<dbReference type="InterPro" id="IPR036291">
    <property type="entry name" value="NAD(P)-bd_dom_sf"/>
</dbReference>
<dbReference type="InterPro" id="IPR000304">
    <property type="entry name" value="Pyrroline-COOH_reductase"/>
</dbReference>
<evidence type="ECO:0000256" key="3">
    <source>
        <dbReference type="ARBA" id="ARBA00023002"/>
    </source>
</evidence>
<dbReference type="HAMAP" id="MF_01925">
    <property type="entry name" value="P5C_reductase"/>
    <property type="match status" value="1"/>
</dbReference>
<feature type="domain" description="Pyrroline-5-carboxylate reductase dimerisation" evidence="4">
    <location>
        <begin position="53"/>
        <end position="157"/>
    </location>
</feature>
<dbReference type="NCBIfam" id="TIGR00112">
    <property type="entry name" value="proC"/>
    <property type="match status" value="1"/>
</dbReference>
<dbReference type="Gene3D" id="3.40.50.720">
    <property type="entry name" value="NAD(P)-binding Rossmann-like Domain"/>
    <property type="match status" value="1"/>
</dbReference>
<evidence type="ECO:0000256" key="1">
    <source>
        <dbReference type="ARBA" id="ARBA00005525"/>
    </source>
</evidence>
<dbReference type="InterPro" id="IPR008927">
    <property type="entry name" value="6-PGluconate_DH-like_C_sf"/>
</dbReference>
<reference evidence="5" key="1">
    <citation type="submission" date="2018-06" db="EMBL/GenBank/DDBJ databases">
        <authorList>
            <person name="Zhirakovskaya E."/>
        </authorList>
    </citation>
    <scope>NUCLEOTIDE SEQUENCE</scope>
</reference>
<feature type="non-terminal residue" evidence="5">
    <location>
        <position position="1"/>
    </location>
</feature>
<evidence type="ECO:0000313" key="5">
    <source>
        <dbReference type="EMBL" id="VAW39249.1"/>
    </source>
</evidence>
<protein>
    <submittedName>
        <fullName evidence="5">Pyrroline-5-carboxylate reductase</fullName>
        <ecNumber evidence="5">1.5.1.2</ecNumber>
    </submittedName>
</protein>
<dbReference type="AlphaFoldDB" id="A0A3B0VQU2"/>